<dbReference type="EC" id="3.1.26.4" evidence="2"/>
<dbReference type="Proteomes" id="UP000570592">
    <property type="component" value="Unassembled WGS sequence"/>
</dbReference>
<proteinExistence type="inferred from homology"/>
<feature type="non-terminal residue" evidence="10">
    <location>
        <position position="80"/>
    </location>
</feature>
<sequence>SIIYHYMDDILVCAQDDSYLQDTIQYLILNLTQHGLQIAPEKIQRASPWQYLGWILTEQNVKPQKLTLMPDVKTLNDLQK</sequence>
<reference evidence="10 11" key="1">
    <citation type="submission" date="2019-09" db="EMBL/GenBank/DDBJ databases">
        <title>Bird 10,000 Genomes (B10K) Project - Family phase.</title>
        <authorList>
            <person name="Zhang G."/>
        </authorList>
    </citation>
    <scope>NUCLEOTIDE SEQUENCE [LARGE SCALE GENOMIC DNA]</scope>
    <source>
        <strain evidence="10">B10K-DU-029-51</strain>
    </source>
</reference>
<dbReference type="InterPro" id="IPR043128">
    <property type="entry name" value="Rev_trsase/Diguanyl_cyclase"/>
</dbReference>
<evidence type="ECO:0000256" key="5">
    <source>
        <dbReference type="ARBA" id="ARBA00022722"/>
    </source>
</evidence>
<dbReference type="EMBL" id="VZTX01033248">
    <property type="protein sequence ID" value="NXU20768.1"/>
    <property type="molecule type" value="Genomic_DNA"/>
</dbReference>
<evidence type="ECO:0000259" key="9">
    <source>
        <dbReference type="PROSITE" id="PS50878"/>
    </source>
</evidence>
<keyword evidence="5" id="KW-0540">Nuclease</keyword>
<evidence type="ECO:0000313" key="11">
    <source>
        <dbReference type="Proteomes" id="UP000570592"/>
    </source>
</evidence>
<dbReference type="PANTHER" id="PTHR41694">
    <property type="entry name" value="ENDOGENOUS RETROVIRUS GROUP K MEMBER POL PROTEIN"/>
    <property type="match status" value="1"/>
</dbReference>
<protein>
    <recommendedName>
        <fullName evidence="2">ribonuclease H</fullName>
        <ecNumber evidence="2">3.1.26.4</ecNumber>
    </recommendedName>
</protein>
<keyword evidence="3" id="KW-0808">Transferase</keyword>
<dbReference type="AlphaFoldDB" id="A0A7L3ITR8"/>
<evidence type="ECO:0000256" key="8">
    <source>
        <dbReference type="ARBA" id="ARBA00022918"/>
    </source>
</evidence>
<dbReference type="PROSITE" id="PS50878">
    <property type="entry name" value="RT_POL"/>
    <property type="match status" value="1"/>
</dbReference>
<comment type="similarity">
    <text evidence="1">Belongs to the beta type-B retroviral polymerase family. HERV class-II K(HML-2) pol subfamily.</text>
</comment>
<accession>A0A7L3ITR8</accession>
<keyword evidence="11" id="KW-1185">Reference proteome</keyword>
<evidence type="ECO:0000256" key="4">
    <source>
        <dbReference type="ARBA" id="ARBA00022695"/>
    </source>
</evidence>
<evidence type="ECO:0000256" key="1">
    <source>
        <dbReference type="ARBA" id="ARBA00010879"/>
    </source>
</evidence>
<evidence type="ECO:0000256" key="3">
    <source>
        <dbReference type="ARBA" id="ARBA00022679"/>
    </source>
</evidence>
<evidence type="ECO:0000256" key="6">
    <source>
        <dbReference type="ARBA" id="ARBA00022759"/>
    </source>
</evidence>
<keyword evidence="4" id="KW-0548">Nucleotidyltransferase</keyword>
<gene>
    <name evidence="10" type="primary">Ervk8_3</name>
    <name evidence="10" type="ORF">PARPUN_R15384</name>
</gene>
<comment type="caution">
    <text evidence="10">The sequence shown here is derived from an EMBL/GenBank/DDBJ whole genome shotgun (WGS) entry which is preliminary data.</text>
</comment>
<dbReference type="SUPFAM" id="SSF56672">
    <property type="entry name" value="DNA/RNA polymerases"/>
    <property type="match status" value="1"/>
</dbReference>
<feature type="non-terminal residue" evidence="10">
    <location>
        <position position="1"/>
    </location>
</feature>
<dbReference type="Pfam" id="PF00078">
    <property type="entry name" value="RVT_1"/>
    <property type="match status" value="1"/>
</dbReference>
<dbReference type="PANTHER" id="PTHR41694:SF3">
    <property type="entry name" value="RNA-DIRECTED DNA POLYMERASE-RELATED"/>
    <property type="match status" value="1"/>
</dbReference>
<dbReference type="GO" id="GO:0004523">
    <property type="term" value="F:RNA-DNA hybrid ribonuclease activity"/>
    <property type="evidence" value="ECO:0007669"/>
    <property type="project" value="UniProtKB-EC"/>
</dbReference>
<feature type="domain" description="Reverse transcriptase" evidence="9">
    <location>
        <begin position="1"/>
        <end position="56"/>
    </location>
</feature>
<evidence type="ECO:0000256" key="7">
    <source>
        <dbReference type="ARBA" id="ARBA00022801"/>
    </source>
</evidence>
<evidence type="ECO:0000256" key="2">
    <source>
        <dbReference type="ARBA" id="ARBA00012180"/>
    </source>
</evidence>
<dbReference type="GO" id="GO:0035613">
    <property type="term" value="F:RNA stem-loop binding"/>
    <property type="evidence" value="ECO:0007669"/>
    <property type="project" value="TreeGrafter"/>
</dbReference>
<evidence type="ECO:0000313" key="10">
    <source>
        <dbReference type="EMBL" id="NXU20768.1"/>
    </source>
</evidence>
<keyword evidence="8" id="KW-0695">RNA-directed DNA polymerase</keyword>
<dbReference type="InterPro" id="IPR000477">
    <property type="entry name" value="RT_dom"/>
</dbReference>
<name>A0A7L3ITR8_9PASS</name>
<dbReference type="Gene3D" id="3.30.70.270">
    <property type="match status" value="2"/>
</dbReference>
<keyword evidence="6" id="KW-0255">Endonuclease</keyword>
<dbReference type="GO" id="GO:0003964">
    <property type="term" value="F:RNA-directed DNA polymerase activity"/>
    <property type="evidence" value="ECO:0007669"/>
    <property type="project" value="UniProtKB-KW"/>
</dbReference>
<keyword evidence="7" id="KW-0378">Hydrolase</keyword>
<organism evidence="10 11">
    <name type="scientific">Pardalotus punctatus</name>
    <name type="common">spotted pardalote</name>
    <dbReference type="NCBI Taxonomy" id="254575"/>
    <lineage>
        <taxon>Eukaryota</taxon>
        <taxon>Metazoa</taxon>
        <taxon>Chordata</taxon>
        <taxon>Craniata</taxon>
        <taxon>Vertebrata</taxon>
        <taxon>Euteleostomi</taxon>
        <taxon>Archelosauria</taxon>
        <taxon>Archosauria</taxon>
        <taxon>Dinosauria</taxon>
        <taxon>Saurischia</taxon>
        <taxon>Theropoda</taxon>
        <taxon>Coelurosauria</taxon>
        <taxon>Aves</taxon>
        <taxon>Neognathae</taxon>
        <taxon>Neoaves</taxon>
        <taxon>Telluraves</taxon>
        <taxon>Australaves</taxon>
        <taxon>Passeriformes</taxon>
        <taxon>Meliphagoidea</taxon>
        <taxon>Pardalotidae</taxon>
        <taxon>Pardalotus</taxon>
    </lineage>
</organism>
<dbReference type="InterPro" id="IPR043502">
    <property type="entry name" value="DNA/RNA_pol_sf"/>
</dbReference>